<dbReference type="InterPro" id="IPR005908">
    <property type="entry name" value="G1P_thy_trans_l"/>
</dbReference>
<dbReference type="Gene3D" id="3.90.550.10">
    <property type="entry name" value="Spore Coat Polysaccharide Biosynthesis Protein SpsA, Chain A"/>
    <property type="match status" value="1"/>
</dbReference>
<proteinExistence type="predicted"/>
<gene>
    <name evidence="2" type="ORF">A2785_03120</name>
</gene>
<comment type="caution">
    <text evidence="2">The sequence shown here is derived from an EMBL/GenBank/DDBJ whole genome shotgun (WGS) entry which is preliminary data.</text>
</comment>
<dbReference type="AlphaFoldDB" id="A0A1G1VMV0"/>
<dbReference type="NCBIfam" id="TIGR01208">
    <property type="entry name" value="rmlA_long"/>
    <property type="match status" value="1"/>
</dbReference>
<dbReference type="Pfam" id="PF00483">
    <property type="entry name" value="NTP_transferase"/>
    <property type="match status" value="1"/>
</dbReference>
<dbReference type="PANTHER" id="PTHR42883">
    <property type="entry name" value="GLUCOSE-1-PHOSPHATE THYMIDYLTRANSFERASE"/>
    <property type="match status" value="1"/>
</dbReference>
<reference evidence="2 3" key="1">
    <citation type="journal article" date="2016" name="Nat. Commun.">
        <title>Thousands of microbial genomes shed light on interconnected biogeochemical processes in an aquifer system.</title>
        <authorList>
            <person name="Anantharaman K."/>
            <person name="Brown C.T."/>
            <person name="Hug L.A."/>
            <person name="Sharon I."/>
            <person name="Castelle C.J."/>
            <person name="Probst A.J."/>
            <person name="Thomas B.C."/>
            <person name="Singh A."/>
            <person name="Wilkins M.J."/>
            <person name="Karaoz U."/>
            <person name="Brodie E.L."/>
            <person name="Williams K.H."/>
            <person name="Hubbard S.S."/>
            <person name="Banfield J.F."/>
        </authorList>
    </citation>
    <scope>NUCLEOTIDE SEQUENCE [LARGE SCALE GENOMIC DNA]</scope>
</reference>
<evidence type="ECO:0000259" key="1">
    <source>
        <dbReference type="Pfam" id="PF00483"/>
    </source>
</evidence>
<dbReference type="GO" id="GO:0016740">
    <property type="term" value="F:transferase activity"/>
    <property type="evidence" value="ECO:0007669"/>
    <property type="project" value="UniProtKB-KW"/>
</dbReference>
<dbReference type="Gene3D" id="2.160.10.10">
    <property type="entry name" value="Hexapeptide repeat proteins"/>
    <property type="match status" value="1"/>
</dbReference>
<dbReference type="InterPro" id="IPR005835">
    <property type="entry name" value="NTP_transferase_dom"/>
</dbReference>
<sequence>MKLKAIIAAGGKGTRLRPLTFTANKHLLPIANRPLLLYPLEHIRSLGIKEIGVVVNDGREAIENLLGDGSQWGVQITYIHQPEPLGVGHVVKVSEKFLGKSPFVYILGDNIFTEGIKDAYDRFIKDKPDALLTIIEHEENFRLGVPFFEDGKLAKVVEKPKKPPNKYGVPGLYFFSHKVFESFSGKDPIKPSSRGEYEISDLYNYMISHGYRVEIVEIKGQWLDPGKFDDSLEANRLMLELHCTNEVKGKVDKDSKLIGRVEIGKGSEVTNSQIVGPVTIGENAHIHESYIGPYTSIADRCKLSNSAIEYSIVMEGADIIDTPNRIEASMIGKDATVHGTRSANPAYKLTVSDMSKIELPFTP</sequence>
<dbReference type="PANTHER" id="PTHR42883:SF2">
    <property type="entry name" value="THYMIDYLYLTRANSFERASE"/>
    <property type="match status" value="1"/>
</dbReference>
<name>A0A1G1VMV0_9BACT</name>
<dbReference type="Proteomes" id="UP000179069">
    <property type="component" value="Unassembled WGS sequence"/>
</dbReference>
<accession>A0A1G1VMV0</accession>
<evidence type="ECO:0000313" key="2">
    <source>
        <dbReference type="EMBL" id="OGY16557.1"/>
    </source>
</evidence>
<feature type="domain" description="Nucleotidyl transferase" evidence="1">
    <location>
        <begin position="4"/>
        <end position="238"/>
    </location>
</feature>
<protein>
    <submittedName>
        <fullName evidence="2">Glucose-1-phosphate thymidylyltransferase</fullName>
    </submittedName>
</protein>
<keyword evidence="2" id="KW-0808">Transferase</keyword>
<organism evidence="2 3">
    <name type="scientific">Candidatus Chisholmbacteria bacterium RIFCSPHIGHO2_01_FULL_49_18</name>
    <dbReference type="NCBI Taxonomy" id="1797590"/>
    <lineage>
        <taxon>Bacteria</taxon>
        <taxon>Candidatus Chisholmiibacteriota</taxon>
    </lineage>
</organism>
<evidence type="ECO:0000313" key="3">
    <source>
        <dbReference type="Proteomes" id="UP000179069"/>
    </source>
</evidence>
<dbReference type="InterPro" id="IPR029044">
    <property type="entry name" value="Nucleotide-diphossugar_trans"/>
</dbReference>
<dbReference type="SUPFAM" id="SSF53448">
    <property type="entry name" value="Nucleotide-diphospho-sugar transferases"/>
    <property type="match status" value="1"/>
</dbReference>
<dbReference type="EMBL" id="MHCI01000014">
    <property type="protein sequence ID" value="OGY16557.1"/>
    <property type="molecule type" value="Genomic_DNA"/>
</dbReference>